<dbReference type="EMBL" id="JASPKY010000528">
    <property type="protein sequence ID" value="KAK9693907.1"/>
    <property type="molecule type" value="Genomic_DNA"/>
</dbReference>
<evidence type="ECO:0000313" key="2">
    <source>
        <dbReference type="Proteomes" id="UP001458880"/>
    </source>
</evidence>
<protein>
    <submittedName>
        <fullName evidence="1">Uncharacterized protein</fullName>
    </submittedName>
</protein>
<organism evidence="1 2">
    <name type="scientific">Popillia japonica</name>
    <name type="common">Japanese beetle</name>
    <dbReference type="NCBI Taxonomy" id="7064"/>
    <lineage>
        <taxon>Eukaryota</taxon>
        <taxon>Metazoa</taxon>
        <taxon>Ecdysozoa</taxon>
        <taxon>Arthropoda</taxon>
        <taxon>Hexapoda</taxon>
        <taxon>Insecta</taxon>
        <taxon>Pterygota</taxon>
        <taxon>Neoptera</taxon>
        <taxon>Endopterygota</taxon>
        <taxon>Coleoptera</taxon>
        <taxon>Polyphaga</taxon>
        <taxon>Scarabaeiformia</taxon>
        <taxon>Scarabaeidae</taxon>
        <taxon>Rutelinae</taxon>
        <taxon>Popillia</taxon>
    </lineage>
</organism>
<gene>
    <name evidence="1" type="ORF">QE152_g33891</name>
</gene>
<comment type="caution">
    <text evidence="1">The sequence shown here is derived from an EMBL/GenBank/DDBJ whole genome shotgun (WGS) entry which is preliminary data.</text>
</comment>
<name>A0AAW1IVI1_POPJA</name>
<reference evidence="1 2" key="1">
    <citation type="journal article" date="2024" name="BMC Genomics">
        <title>De novo assembly and annotation of Popillia japonica's genome with initial clues to its potential as an invasive pest.</title>
        <authorList>
            <person name="Cucini C."/>
            <person name="Boschi S."/>
            <person name="Funari R."/>
            <person name="Cardaioli E."/>
            <person name="Iannotti N."/>
            <person name="Marturano G."/>
            <person name="Paoli F."/>
            <person name="Bruttini M."/>
            <person name="Carapelli A."/>
            <person name="Frati F."/>
            <person name="Nardi F."/>
        </authorList>
    </citation>
    <scope>NUCLEOTIDE SEQUENCE [LARGE SCALE GENOMIC DNA]</scope>
    <source>
        <strain evidence="1">DMR45628</strain>
    </source>
</reference>
<proteinExistence type="predicted"/>
<evidence type="ECO:0000313" key="1">
    <source>
        <dbReference type="EMBL" id="KAK9693907.1"/>
    </source>
</evidence>
<keyword evidence="2" id="KW-1185">Reference proteome</keyword>
<dbReference type="Proteomes" id="UP001458880">
    <property type="component" value="Unassembled WGS sequence"/>
</dbReference>
<sequence length="267" mass="31796">MDELHFNYRLSCWARRTRTSTIDYSDPFVVENRDRCRFLRRYLRDYQRQNVTLRDVIEQETDVDESVFYSEINVCYENWTKDVCRWWNKMMVYCRRRGRRPDGVDVDHSNRCLYLYGSTAAGKSTYVETILSAAGSRRSHNPLRHVYYPGVGRYFMRHFDVDFHRAIVFEEFDVGQYNVAMLKRLCAKAVMRGTELFVSRVSYAGSNDEVLRADYIRIVKRLCEGRNYSYPVSRTRDRTMTFCGPIIFVSPDDTYIRSAAGYKKCRR</sequence>
<dbReference type="AlphaFoldDB" id="A0AAW1IVI1"/>
<accession>A0AAW1IVI1</accession>